<reference evidence="1" key="1">
    <citation type="submission" date="2016-10" db="EMBL/GenBank/DDBJ databases">
        <title>Genome sequence of Streptomyces mangrovisoli MUSC 149.</title>
        <authorList>
            <person name="Lee L.-H."/>
            <person name="Ser H.-L."/>
        </authorList>
    </citation>
    <scope>NUCLEOTIDE SEQUENCE [LARGE SCALE GENOMIC DNA]</scope>
    <source>
        <strain evidence="1">MUSC 149</strain>
    </source>
</reference>
<dbReference type="Gene3D" id="2.40.50.90">
    <property type="match status" value="1"/>
</dbReference>
<dbReference type="SUPFAM" id="SSF50199">
    <property type="entry name" value="Staphylococcal nuclease"/>
    <property type="match status" value="1"/>
</dbReference>
<gene>
    <name evidence="1" type="ORF">WN71_033435</name>
</gene>
<dbReference type="STRING" id="1428628.WN71_033435"/>
<dbReference type="EMBL" id="LAVA02000097">
    <property type="protein sequence ID" value="OIJ63744.1"/>
    <property type="molecule type" value="Genomic_DNA"/>
</dbReference>
<evidence type="ECO:0000313" key="1">
    <source>
        <dbReference type="EMBL" id="OIJ63744.1"/>
    </source>
</evidence>
<dbReference type="AlphaFoldDB" id="A0A1J4NN66"/>
<dbReference type="InterPro" id="IPR035437">
    <property type="entry name" value="SNase_OB-fold_sf"/>
</dbReference>
<dbReference type="OrthoDB" id="7065322at2"/>
<accession>A0A1J4NN66</accession>
<dbReference type="RefSeq" id="WP_046592936.1">
    <property type="nucleotide sequence ID" value="NZ_LAVA02000097.1"/>
</dbReference>
<sequence length="286" mass="30799">MTMLLINGAFQIKGTQPDGDTVRFTPTDPQDWDLVNSRGRAVKHDALGRAALRLDAIDAPETHYGPHRVHQPLQFAHAARDELLGWLGFTDVQQGPDETVTAAVPDTVPGYVLTSGADIHGRCIALAGRGASVGASGVDVDVDVAMLQQTANHHLVTTGLVYPTFYRSLFPSLRTELTTAARQAQTAGLGLWPSDTTTSGAKVTGLSSITDDVVLLPKLFRRLVDYLQLENPSVACFPAYLAGIQDRFTILSTGKRCVGLHNVIEVSNGQTVRMTEPPENLVFDEG</sequence>
<keyword evidence="2" id="KW-1185">Reference proteome</keyword>
<protein>
    <submittedName>
        <fullName evidence="1">Nuclease</fullName>
    </submittedName>
</protein>
<organism evidence="1 2">
    <name type="scientific">Streptomyces mangrovisoli</name>
    <dbReference type="NCBI Taxonomy" id="1428628"/>
    <lineage>
        <taxon>Bacteria</taxon>
        <taxon>Bacillati</taxon>
        <taxon>Actinomycetota</taxon>
        <taxon>Actinomycetes</taxon>
        <taxon>Kitasatosporales</taxon>
        <taxon>Streptomycetaceae</taxon>
        <taxon>Streptomyces</taxon>
    </lineage>
</organism>
<comment type="caution">
    <text evidence="1">The sequence shown here is derived from an EMBL/GenBank/DDBJ whole genome shotgun (WGS) entry which is preliminary data.</text>
</comment>
<name>A0A1J4NN66_9ACTN</name>
<dbReference type="Proteomes" id="UP000034196">
    <property type="component" value="Unassembled WGS sequence"/>
</dbReference>
<evidence type="ECO:0000313" key="2">
    <source>
        <dbReference type="Proteomes" id="UP000034196"/>
    </source>
</evidence>
<proteinExistence type="predicted"/>